<dbReference type="PANTHER" id="PTHR12526">
    <property type="entry name" value="GLYCOSYLTRANSFERASE"/>
    <property type="match status" value="1"/>
</dbReference>
<dbReference type="EMBL" id="BA000036">
    <property type="protein sequence ID" value="BAB97743.1"/>
    <property type="molecule type" value="Genomic_DNA"/>
</dbReference>
<keyword evidence="2" id="KW-0808">Transferase</keyword>
<dbReference type="KEGG" id="cgl:Cgl0350"/>
<evidence type="ECO:0000256" key="1">
    <source>
        <dbReference type="ARBA" id="ARBA00022676"/>
    </source>
</evidence>
<keyword evidence="1" id="KW-0328">Glycosyltransferase</keyword>
<dbReference type="eggNOG" id="COG0438">
    <property type="taxonomic scope" value="Bacteria"/>
</dbReference>
<accession>Q6M811</accession>
<dbReference type="GO" id="GO:0016757">
    <property type="term" value="F:glycosyltransferase activity"/>
    <property type="evidence" value="ECO:0007669"/>
    <property type="project" value="UniProtKB-KW"/>
</dbReference>
<dbReference type="AlphaFoldDB" id="Q8NTF7"/>
<proteinExistence type="predicted"/>
<accession>Q8NTF7</accession>
<dbReference type="Pfam" id="PF00534">
    <property type="entry name" value="Glycos_transf_1"/>
    <property type="match status" value="1"/>
</dbReference>
<dbReference type="InterPro" id="IPR001296">
    <property type="entry name" value="Glyco_trans_1"/>
</dbReference>
<dbReference type="OrthoDB" id="9772485at2"/>
<dbReference type="BioCyc" id="CORYNE:G18NG-9907-MONOMER"/>
<protein>
    <submittedName>
        <fullName evidence="5">Predicted glycosyltransferases</fullName>
    </submittedName>
</protein>
<evidence type="ECO:0000256" key="2">
    <source>
        <dbReference type="ARBA" id="ARBA00022679"/>
    </source>
</evidence>
<dbReference type="CAZy" id="GT4">
    <property type="family name" value="Glycosyltransferase Family 4"/>
</dbReference>
<reference evidence="6" key="1">
    <citation type="journal article" date="2003" name="Appl. Microbiol. Biotechnol.">
        <title>The Corynebacterium glutamicum genome: features and impacts on biotechnological processes.</title>
        <authorList>
            <person name="Ikeda M."/>
            <person name="Nakagawa S."/>
        </authorList>
    </citation>
    <scope>NUCLEOTIDE SEQUENCE [LARGE SCALE GENOMIC DNA]</scope>
    <source>
        <strain evidence="6">ATCC 13032 / DSM 20300 / BCRC 11384 / JCM 1318 / LMG 3730 / NCIMB 10025</strain>
    </source>
</reference>
<dbReference type="Gene3D" id="3.40.50.2000">
    <property type="entry name" value="Glycogen Phosphorylase B"/>
    <property type="match status" value="2"/>
</dbReference>
<keyword evidence="6" id="KW-1185">Reference proteome</keyword>
<gene>
    <name evidence="5" type="ordered locus">Cgl0350</name>
</gene>
<dbReference type="CDD" id="cd03808">
    <property type="entry name" value="GT4_CapM-like"/>
    <property type="match status" value="1"/>
</dbReference>
<organism evidence="5 6">
    <name type="scientific">Corynebacterium glutamicum (strain ATCC 13032 / DSM 20300 / JCM 1318 / BCRC 11384 / CCUG 27702 / LMG 3730 / NBRC 12168 / NCIMB 10025 / NRRL B-2784 / 534)</name>
    <dbReference type="NCBI Taxonomy" id="196627"/>
    <lineage>
        <taxon>Bacteria</taxon>
        <taxon>Bacillati</taxon>
        <taxon>Actinomycetota</taxon>
        <taxon>Actinomycetes</taxon>
        <taxon>Mycobacteriales</taxon>
        <taxon>Corynebacteriaceae</taxon>
        <taxon>Corynebacterium</taxon>
    </lineage>
</organism>
<dbReference type="HOGENOM" id="CLU_009583_8_0_11"/>
<evidence type="ECO:0000259" key="4">
    <source>
        <dbReference type="Pfam" id="PF13477"/>
    </source>
</evidence>
<dbReference type="PATRIC" id="fig|196627.13.peg.353"/>
<evidence type="ECO:0000313" key="6">
    <source>
        <dbReference type="Proteomes" id="UP000000582"/>
    </source>
</evidence>
<evidence type="ECO:0000259" key="3">
    <source>
        <dbReference type="Pfam" id="PF00534"/>
    </source>
</evidence>
<dbReference type="Proteomes" id="UP000000582">
    <property type="component" value="Chromosome"/>
</dbReference>
<name>Q8NTF7_CORGL</name>
<dbReference type="STRING" id="196627.cg0420"/>
<evidence type="ECO:0000313" key="5">
    <source>
        <dbReference type="EMBL" id="BAB97743.1"/>
    </source>
</evidence>
<dbReference type="SUPFAM" id="SSF53756">
    <property type="entry name" value="UDP-Glycosyltransferase/glycogen phosphorylase"/>
    <property type="match status" value="1"/>
</dbReference>
<dbReference type="InterPro" id="IPR028098">
    <property type="entry name" value="Glyco_trans_4-like_N"/>
</dbReference>
<sequence length="387" mass="42933">MILRNRSRCRSSRENVILFGATTDMSNIFYEGILQNLIQDGWDVHLVSNPGPVGKKLLNGKAHTIEMSREISIGTDVKSLFNWVLLLRKIRPRVLIVGTPKASLLGVVAARIARVPRIVYVAHGLRSETVLGLKKKILVFLEYLTQLFAHQTLAVSHSLKKAIEDAHPRFKGRVQVLGYGSMNGVELDRFRVPSLEEKLSARNALNLPSKSVIVGFVGRINKDKGGDLLAALTKHEAFTRLRLHLLIIGELEDDDLREAFIKLVNEGQVTITGWIDFPEEPLAAVDVLLHPTQREGLGMSLLEAQAMGVPVLTNAVTGTVDAVTSGEGGFFADDDSVESWVSKIDLLVSDPKLRDRMGRAGRQFVSARFNRDDVAARFSHFVEQFKK</sequence>
<feature type="domain" description="Glycosyltransferase subfamily 4-like N-terminal" evidence="4">
    <location>
        <begin position="24"/>
        <end position="138"/>
    </location>
</feature>
<feature type="domain" description="Glycosyl transferase family 1" evidence="3">
    <location>
        <begin position="201"/>
        <end position="363"/>
    </location>
</feature>
<dbReference type="KEGG" id="cgb:cg0420"/>
<dbReference type="Pfam" id="PF13477">
    <property type="entry name" value="Glyco_trans_4_2"/>
    <property type="match status" value="1"/>
</dbReference>